<evidence type="ECO:0000313" key="1">
    <source>
        <dbReference type="EMBL" id="VDO78016.1"/>
    </source>
</evidence>
<name>A0A183FN06_HELPZ</name>
<organism evidence="2 3">
    <name type="scientific">Heligmosomoides polygyrus</name>
    <name type="common">Parasitic roundworm</name>
    <dbReference type="NCBI Taxonomy" id="6339"/>
    <lineage>
        <taxon>Eukaryota</taxon>
        <taxon>Metazoa</taxon>
        <taxon>Ecdysozoa</taxon>
        <taxon>Nematoda</taxon>
        <taxon>Chromadorea</taxon>
        <taxon>Rhabditida</taxon>
        <taxon>Rhabditina</taxon>
        <taxon>Rhabditomorpha</taxon>
        <taxon>Strongyloidea</taxon>
        <taxon>Heligmosomidae</taxon>
        <taxon>Heligmosomoides</taxon>
    </lineage>
</organism>
<accession>A0A183FN06</accession>
<dbReference type="WBParaSite" id="HPBE_0000883101-mRNA-1">
    <property type="protein sequence ID" value="HPBE_0000883101-mRNA-1"/>
    <property type="gene ID" value="HPBE_0000883101"/>
</dbReference>
<sequence length="178" mass="19849">MQGCLMQGRHRGTTELVRKSGNVSRIRVATLNVGTLTNRSCELVEALECRRVDLCAVQETMWSCSKSRDIGRGIKAVLCGSPRTTRLIASERFRDSIVGVERFNDRLMKIVVAAKERSIKPRKSLLNEKTAEVSPKDVVIVAGGLNGYVKDRDRRLVTDAKVVPYETVVPQHRPLVCT</sequence>
<evidence type="ECO:0000313" key="3">
    <source>
        <dbReference type="WBParaSite" id="HPBE_0000883101-mRNA-1"/>
    </source>
</evidence>
<accession>A0A3P7XTG2</accession>
<reference evidence="1 2" key="1">
    <citation type="submission" date="2018-11" db="EMBL/GenBank/DDBJ databases">
        <authorList>
            <consortium name="Pathogen Informatics"/>
        </authorList>
    </citation>
    <scope>NUCLEOTIDE SEQUENCE [LARGE SCALE GENOMIC DNA]</scope>
</reference>
<dbReference type="AlphaFoldDB" id="A0A183FN06"/>
<gene>
    <name evidence="1" type="ORF">HPBE_LOCUS8832</name>
</gene>
<keyword evidence="2" id="KW-1185">Reference proteome</keyword>
<evidence type="ECO:0000313" key="2">
    <source>
        <dbReference type="Proteomes" id="UP000050761"/>
    </source>
</evidence>
<dbReference type="EMBL" id="UZAH01026265">
    <property type="protein sequence ID" value="VDO78016.1"/>
    <property type="molecule type" value="Genomic_DNA"/>
</dbReference>
<dbReference type="OrthoDB" id="5852797at2759"/>
<proteinExistence type="predicted"/>
<protein>
    <submittedName>
        <fullName evidence="3">Endo/exonuclease/phosphatase domain-containing protein</fullName>
    </submittedName>
</protein>
<reference evidence="3" key="2">
    <citation type="submission" date="2019-09" db="UniProtKB">
        <authorList>
            <consortium name="WormBaseParasite"/>
        </authorList>
    </citation>
    <scope>IDENTIFICATION</scope>
</reference>
<dbReference type="Proteomes" id="UP000050761">
    <property type="component" value="Unassembled WGS sequence"/>
</dbReference>